<dbReference type="InterPro" id="IPR023765">
    <property type="entry name" value="SBP_5_CS"/>
</dbReference>
<evidence type="ECO:0000313" key="9">
    <source>
        <dbReference type="Proteomes" id="UP000469440"/>
    </source>
</evidence>
<dbReference type="Gene3D" id="3.40.190.10">
    <property type="entry name" value="Periplasmic binding protein-like II"/>
    <property type="match status" value="1"/>
</dbReference>
<dbReference type="GO" id="GO:0030288">
    <property type="term" value="C:outer membrane-bounded periplasmic space"/>
    <property type="evidence" value="ECO:0007669"/>
    <property type="project" value="UniProtKB-ARBA"/>
</dbReference>
<dbReference type="Gene3D" id="3.10.105.10">
    <property type="entry name" value="Dipeptide-binding Protein, Domain 3"/>
    <property type="match status" value="1"/>
</dbReference>
<sequence>MTRKLLCSVLAAAMIATAFTGCGGGASASSGAASQTASGTASTSTSKSKSLTVHVGTEPDSIDPDLNTAVDGGIYIQHCFEGLTKLDKDGKIVNGQAKDIKVSDDGLTYNVTLRDDIKWQDGKTVTAQDFVYAWQRCVDPKTASEYSYMFDPVKNGTDIYTGKNKDVTSLGIKATDDTHLVITLNAPCAYFEQLLSRPMFYPLRKDIVDGNDKWTQDPKTYIGNGAYKMTAWNHKESIVDEKSDTYYNKDAVTIDNIKFMLMDDDSAIQAAYQSGALQFADTYPVSEQTKWAQTKDYHAMAQLGTYYVAFNCQKAPFNNQKVREALSLAIDRNYIINTITKQGQTPADAFVSLGIGDADTSKDFRTVGGGFYSVKDDDYDSNVAKAKQLLSEAGYPDGKGFPSFEYSFNTNSTHKAVAEALQNMWKEELGINCTLAAQEWAVFIDSRQKGNYDIARDGWLADYIDPISYLDTFISGSGNNDPHWSNKDYDALIAKAKSTGDQTVRMQAMHDAEKLLMQDSAVAPIYFYTDVYLQNTNISGIVTTSLGDKLFTYATVS</sequence>
<keyword evidence="4 6" id="KW-0732">Signal</keyword>
<dbReference type="CDD" id="cd08504">
    <property type="entry name" value="PBP2_OppA"/>
    <property type="match status" value="1"/>
</dbReference>
<protein>
    <submittedName>
        <fullName evidence="8">Dipeptide-binding protein DppE</fullName>
    </submittedName>
</protein>
<evidence type="ECO:0000313" key="8">
    <source>
        <dbReference type="EMBL" id="MVB11476.1"/>
    </source>
</evidence>
<keyword evidence="3" id="KW-0813">Transport</keyword>
<proteinExistence type="inferred from homology"/>
<feature type="chain" id="PRO_5039246781" evidence="6">
    <location>
        <begin position="21"/>
        <end position="557"/>
    </location>
</feature>
<feature type="signal peptide" evidence="6">
    <location>
        <begin position="1"/>
        <end position="20"/>
    </location>
</feature>
<dbReference type="PROSITE" id="PS51257">
    <property type="entry name" value="PROKAR_LIPOPROTEIN"/>
    <property type="match status" value="1"/>
</dbReference>
<comment type="subcellular location">
    <subcellularLocation>
        <location evidence="1">Cell membrane</location>
        <topology evidence="1">Lipid-anchor</topology>
    </subcellularLocation>
</comment>
<dbReference type="RefSeq" id="WP_066644405.1">
    <property type="nucleotide sequence ID" value="NZ_VWXL01000058.1"/>
</dbReference>
<dbReference type="GO" id="GO:1904680">
    <property type="term" value="F:peptide transmembrane transporter activity"/>
    <property type="evidence" value="ECO:0007669"/>
    <property type="project" value="TreeGrafter"/>
</dbReference>
<dbReference type="GO" id="GO:0015833">
    <property type="term" value="P:peptide transport"/>
    <property type="evidence" value="ECO:0007669"/>
    <property type="project" value="TreeGrafter"/>
</dbReference>
<evidence type="ECO:0000256" key="3">
    <source>
        <dbReference type="ARBA" id="ARBA00022448"/>
    </source>
</evidence>
<dbReference type="OrthoDB" id="239741at2"/>
<evidence type="ECO:0000256" key="6">
    <source>
        <dbReference type="SAM" id="SignalP"/>
    </source>
</evidence>
<dbReference type="GO" id="GO:0043190">
    <property type="term" value="C:ATP-binding cassette (ABC) transporter complex"/>
    <property type="evidence" value="ECO:0007669"/>
    <property type="project" value="InterPro"/>
</dbReference>
<dbReference type="FunFam" id="3.90.76.10:FF:000001">
    <property type="entry name" value="Oligopeptide ABC transporter substrate-binding protein"/>
    <property type="match status" value="1"/>
</dbReference>
<dbReference type="InterPro" id="IPR039424">
    <property type="entry name" value="SBP_5"/>
</dbReference>
<feature type="compositionally biased region" description="Low complexity" evidence="5">
    <location>
        <begin position="33"/>
        <end position="46"/>
    </location>
</feature>
<dbReference type="Gene3D" id="3.90.76.10">
    <property type="entry name" value="Dipeptide-binding Protein, Domain 1"/>
    <property type="match status" value="1"/>
</dbReference>
<dbReference type="FunFam" id="3.10.105.10:FF:000001">
    <property type="entry name" value="Oligopeptide ABC transporter, oligopeptide-binding protein"/>
    <property type="match status" value="1"/>
</dbReference>
<dbReference type="Proteomes" id="UP000469440">
    <property type="component" value="Unassembled WGS sequence"/>
</dbReference>
<feature type="region of interest" description="Disordered" evidence="5">
    <location>
        <begin position="33"/>
        <end position="58"/>
    </location>
</feature>
<comment type="caution">
    <text evidence="8">The sequence shown here is derived from an EMBL/GenBank/DDBJ whole genome shotgun (WGS) entry which is preliminary data.</text>
</comment>
<accession>A0A6N8I061</accession>
<dbReference type="InterPro" id="IPR030678">
    <property type="entry name" value="Peptide/Ni-bd"/>
</dbReference>
<reference evidence="8 9" key="1">
    <citation type="submission" date="2019-09" db="EMBL/GenBank/DDBJ databases">
        <title>Genome sequence of Clostridium sp. EA1.</title>
        <authorList>
            <person name="Poehlein A."/>
            <person name="Bengelsdorf F.R."/>
            <person name="Daniel R."/>
        </authorList>
    </citation>
    <scope>NUCLEOTIDE SEQUENCE [LARGE SCALE GENOMIC DNA]</scope>
    <source>
        <strain evidence="8 9">EA1</strain>
    </source>
</reference>
<organism evidence="8 9">
    <name type="scientific">Caproicibacter fermentans</name>
    <dbReference type="NCBI Taxonomy" id="2576756"/>
    <lineage>
        <taxon>Bacteria</taxon>
        <taxon>Bacillati</taxon>
        <taxon>Bacillota</taxon>
        <taxon>Clostridia</taxon>
        <taxon>Eubacteriales</taxon>
        <taxon>Acutalibacteraceae</taxon>
        <taxon>Caproicibacter</taxon>
    </lineage>
</organism>
<dbReference type="PANTHER" id="PTHR30290:SF79">
    <property type="entry name" value="DIPEPTIDE-BINDING PROTEIN DPPE"/>
    <property type="match status" value="1"/>
</dbReference>
<dbReference type="SUPFAM" id="SSF53850">
    <property type="entry name" value="Periplasmic binding protein-like II"/>
    <property type="match status" value="1"/>
</dbReference>
<evidence type="ECO:0000256" key="5">
    <source>
        <dbReference type="SAM" id="MobiDB-lite"/>
    </source>
</evidence>
<evidence type="ECO:0000256" key="1">
    <source>
        <dbReference type="ARBA" id="ARBA00004193"/>
    </source>
</evidence>
<feature type="domain" description="Solute-binding protein family 5" evidence="7">
    <location>
        <begin position="92"/>
        <end position="480"/>
    </location>
</feature>
<dbReference type="AlphaFoldDB" id="A0A6N8I061"/>
<comment type="similarity">
    <text evidence="2">Belongs to the bacterial solute-binding protein 5 family.</text>
</comment>
<dbReference type="EMBL" id="VWXL01000058">
    <property type="protein sequence ID" value="MVB11476.1"/>
    <property type="molecule type" value="Genomic_DNA"/>
</dbReference>
<dbReference type="Pfam" id="PF00496">
    <property type="entry name" value="SBP_bac_5"/>
    <property type="match status" value="1"/>
</dbReference>
<dbReference type="PANTHER" id="PTHR30290">
    <property type="entry name" value="PERIPLASMIC BINDING COMPONENT OF ABC TRANSPORTER"/>
    <property type="match status" value="1"/>
</dbReference>
<dbReference type="PROSITE" id="PS01040">
    <property type="entry name" value="SBP_BACTERIAL_5"/>
    <property type="match status" value="1"/>
</dbReference>
<gene>
    <name evidence="8" type="primary">dppE_2</name>
    <name evidence="8" type="ORF">CAFE_21920</name>
</gene>
<name>A0A6N8I061_9FIRM</name>
<evidence type="ECO:0000256" key="4">
    <source>
        <dbReference type="ARBA" id="ARBA00022729"/>
    </source>
</evidence>
<dbReference type="InterPro" id="IPR000914">
    <property type="entry name" value="SBP_5_dom"/>
</dbReference>
<keyword evidence="9" id="KW-1185">Reference proteome</keyword>
<evidence type="ECO:0000259" key="7">
    <source>
        <dbReference type="Pfam" id="PF00496"/>
    </source>
</evidence>
<dbReference type="PIRSF" id="PIRSF002741">
    <property type="entry name" value="MppA"/>
    <property type="match status" value="1"/>
</dbReference>
<evidence type="ECO:0000256" key="2">
    <source>
        <dbReference type="ARBA" id="ARBA00005695"/>
    </source>
</evidence>